<dbReference type="STRING" id="168276.SAMN05444580_102160"/>
<protein>
    <submittedName>
        <fullName evidence="1">Uncharacterized protein</fullName>
    </submittedName>
</protein>
<dbReference type="Proteomes" id="UP000199417">
    <property type="component" value="Unassembled WGS sequence"/>
</dbReference>
<proteinExistence type="predicted"/>
<reference evidence="1 2" key="1">
    <citation type="submission" date="2016-10" db="EMBL/GenBank/DDBJ databases">
        <authorList>
            <person name="de Groot N.N."/>
        </authorList>
    </citation>
    <scope>NUCLEOTIDE SEQUENCE [LARGE SCALE GENOMIC DNA]</scope>
    <source>
        <strain evidence="1 2">JCM 11308</strain>
    </source>
</reference>
<dbReference type="EMBL" id="FNAB01000002">
    <property type="protein sequence ID" value="SDC94519.1"/>
    <property type="molecule type" value="Genomic_DNA"/>
</dbReference>
<name>A0A1G6QQ99_9NOCA</name>
<keyword evidence="2" id="KW-1185">Reference proteome</keyword>
<gene>
    <name evidence="1" type="ORF">SAMN05444580_102160</name>
</gene>
<evidence type="ECO:0000313" key="2">
    <source>
        <dbReference type="Proteomes" id="UP000199417"/>
    </source>
</evidence>
<organism evidence="1 2">
    <name type="scientific">Rhodococcus tukisamuensis</name>
    <dbReference type="NCBI Taxonomy" id="168276"/>
    <lineage>
        <taxon>Bacteria</taxon>
        <taxon>Bacillati</taxon>
        <taxon>Actinomycetota</taxon>
        <taxon>Actinomycetes</taxon>
        <taxon>Mycobacteriales</taxon>
        <taxon>Nocardiaceae</taxon>
        <taxon>Rhodococcus</taxon>
    </lineage>
</organism>
<dbReference type="AlphaFoldDB" id="A0A1G6QQ99"/>
<evidence type="ECO:0000313" key="1">
    <source>
        <dbReference type="EMBL" id="SDC94519.1"/>
    </source>
</evidence>
<sequence>MPFPACRVLRAGALTLVAIFLVGLGYTMSVYRSVNVFTPPARIESLGRTYILGNDVFSREELNQRYGRTHREHWTLERVGCLPPSHSIYQWQNVRGEATTSAFLEWGNRYIGYSLSGGP</sequence>
<accession>A0A1G6QQ99</accession>